<dbReference type="PANTHER" id="PTHR11977:SF51">
    <property type="entry name" value="PROTEIN FLIGHTLESS-1 HOMOLOG"/>
    <property type="match status" value="1"/>
</dbReference>
<sequence length="87" mass="10152">MSSSTKYVDPAFQGVGHKVGTEIWRIENFQPVPIPKSDYGKFYSGDSYIILQVNFVIFSLFFCLRMRTVALFFTCTSYGFWDLYKIH</sequence>
<evidence type="ECO:0000256" key="1">
    <source>
        <dbReference type="ARBA" id="ARBA00022737"/>
    </source>
</evidence>
<evidence type="ECO:0000313" key="3">
    <source>
        <dbReference type="EMBL" id="RRT75226.1"/>
    </source>
</evidence>
<keyword evidence="1" id="KW-0677">Repeat</keyword>
<accession>A0A427AG99</accession>
<protein>
    <submittedName>
        <fullName evidence="3">Uncharacterized protein</fullName>
    </submittedName>
</protein>
<dbReference type="GO" id="GO:0051015">
    <property type="term" value="F:actin filament binding"/>
    <property type="evidence" value="ECO:0007669"/>
    <property type="project" value="InterPro"/>
</dbReference>
<proteinExistence type="predicted"/>
<dbReference type="GO" id="GO:0051014">
    <property type="term" value="P:actin filament severing"/>
    <property type="evidence" value="ECO:0007669"/>
    <property type="project" value="TreeGrafter"/>
</dbReference>
<dbReference type="InterPro" id="IPR029006">
    <property type="entry name" value="ADF-H/Gelsolin-like_dom_sf"/>
</dbReference>
<dbReference type="PANTHER" id="PTHR11977">
    <property type="entry name" value="VILLIN"/>
    <property type="match status" value="1"/>
</dbReference>
<gene>
    <name evidence="3" type="ORF">B296_00003787</name>
</gene>
<dbReference type="SUPFAM" id="SSF55753">
    <property type="entry name" value="Actin depolymerizing proteins"/>
    <property type="match status" value="1"/>
</dbReference>
<organism evidence="3 4">
    <name type="scientific">Ensete ventricosum</name>
    <name type="common">Abyssinian banana</name>
    <name type="synonym">Musa ensete</name>
    <dbReference type="NCBI Taxonomy" id="4639"/>
    <lineage>
        <taxon>Eukaryota</taxon>
        <taxon>Viridiplantae</taxon>
        <taxon>Streptophyta</taxon>
        <taxon>Embryophyta</taxon>
        <taxon>Tracheophyta</taxon>
        <taxon>Spermatophyta</taxon>
        <taxon>Magnoliopsida</taxon>
        <taxon>Liliopsida</taxon>
        <taxon>Zingiberales</taxon>
        <taxon>Musaceae</taxon>
        <taxon>Ensete</taxon>
    </lineage>
</organism>
<keyword evidence="2" id="KW-0472">Membrane</keyword>
<keyword evidence="2" id="KW-0812">Transmembrane</keyword>
<evidence type="ECO:0000256" key="2">
    <source>
        <dbReference type="SAM" id="Phobius"/>
    </source>
</evidence>
<dbReference type="Gene3D" id="3.40.20.10">
    <property type="entry name" value="Severin"/>
    <property type="match status" value="1"/>
</dbReference>
<feature type="transmembrane region" description="Helical" evidence="2">
    <location>
        <begin position="47"/>
        <end position="64"/>
    </location>
</feature>
<dbReference type="Proteomes" id="UP000287651">
    <property type="component" value="Unassembled WGS sequence"/>
</dbReference>
<reference evidence="3 4" key="1">
    <citation type="journal article" date="2014" name="Agronomy (Basel)">
        <title>A Draft Genome Sequence for Ensete ventricosum, the Drought-Tolerant Tree Against Hunger.</title>
        <authorList>
            <person name="Harrison J."/>
            <person name="Moore K.A."/>
            <person name="Paszkiewicz K."/>
            <person name="Jones T."/>
            <person name="Grant M."/>
            <person name="Ambacheew D."/>
            <person name="Muzemil S."/>
            <person name="Studholme D.J."/>
        </authorList>
    </citation>
    <scope>NUCLEOTIDE SEQUENCE [LARGE SCALE GENOMIC DNA]</scope>
</reference>
<dbReference type="InterPro" id="IPR007122">
    <property type="entry name" value="Villin/Gelsolin"/>
</dbReference>
<keyword evidence="2" id="KW-1133">Transmembrane helix</keyword>
<evidence type="ECO:0000313" key="4">
    <source>
        <dbReference type="Proteomes" id="UP000287651"/>
    </source>
</evidence>
<dbReference type="AlphaFoldDB" id="A0A427AG99"/>
<name>A0A427AG99_ENSVE</name>
<comment type="caution">
    <text evidence="3">The sequence shown here is derived from an EMBL/GenBank/DDBJ whole genome shotgun (WGS) entry which is preliminary data.</text>
</comment>
<dbReference type="EMBL" id="AMZH03002544">
    <property type="protein sequence ID" value="RRT75226.1"/>
    <property type="molecule type" value="Genomic_DNA"/>
</dbReference>